<proteinExistence type="predicted"/>
<dbReference type="Proteomes" id="UP000514411">
    <property type="component" value="Chromosome"/>
</dbReference>
<accession>A0A7U7D5I8</accession>
<dbReference type="EMBL" id="LR861807">
    <property type="protein sequence ID" value="CAD1786248.1"/>
    <property type="molecule type" value="Genomic_DNA"/>
</dbReference>
<dbReference type="OrthoDB" id="6008693at2"/>
<sequence>MQAGIMSATQVAQVADQALVVDSIVFEWMATATYLMSYVDHRGRGHEAGAPNGDALNGNVVMSAGVGSGLSAMSLQDVAYRPYFASGLHVAGAGLPVALTERAETDATHLSYVSSTTSPGALAEWMTRAMKQISDAEGRTTWWVRDYQLSAAQIPALLDALLHSGQSRPDRIMLNGALVWQRSSNAQGVNNGD</sequence>
<name>A0A7U7D5I8_XANCJ</name>
<protein>
    <submittedName>
        <fullName evidence="1">Uncharacterized protein</fullName>
    </submittedName>
</protein>
<evidence type="ECO:0000313" key="2">
    <source>
        <dbReference type="EMBL" id="CAD1786248.1"/>
    </source>
</evidence>
<gene>
    <name evidence="2" type="ORF">XSP_000181</name>
    <name evidence="1" type="ORF">XSP_000182</name>
</gene>
<organism evidence="1">
    <name type="scientific">Xanthomonas campestris pv. juglandis</name>
    <name type="common">Xanthomonas arboricola pv. juglandis</name>
    <dbReference type="NCBI Taxonomy" id="195709"/>
    <lineage>
        <taxon>Bacteria</taxon>
        <taxon>Pseudomonadati</taxon>
        <taxon>Pseudomonadota</taxon>
        <taxon>Gammaproteobacteria</taxon>
        <taxon>Lysobacterales</taxon>
        <taxon>Lysobacteraceae</taxon>
        <taxon>Xanthomonas</taxon>
    </lineage>
</organism>
<dbReference type="EMBL" id="LR824643">
    <property type="protein sequence ID" value="CAD0310044.1"/>
    <property type="molecule type" value="Genomic_DNA"/>
</dbReference>
<dbReference type="AlphaFoldDB" id="A0A7U7D5I8"/>
<evidence type="ECO:0000313" key="3">
    <source>
        <dbReference type="Proteomes" id="UP000514411"/>
    </source>
</evidence>
<reference evidence="1 3" key="1">
    <citation type="submission" date="2020-07" db="EMBL/GenBank/DDBJ databases">
        <authorList>
            <person name="Teixeira M."/>
        </authorList>
    </citation>
    <scope>NUCLEOTIDE SEQUENCE</scope>
    <source>
        <strain evidence="2">3</strain>
        <strain evidence="1">Xanthomonas arboricola pv. juglandis CPBF 427</strain>
    </source>
</reference>
<evidence type="ECO:0000313" key="1">
    <source>
        <dbReference type="EMBL" id="CAD0310044.1"/>
    </source>
</evidence>